<sequence>MSVQSKFKYRTALRRVATGLLTLSSIYAFPSVALSAPLDIILFTGGDDLREGSYANFYIKLRGSSLQRFNNITSRRNLPNNSLNRYRIDLPALTSASQVEFCEIEHVSQESFPQTADNWNLDMAIVIMRTPGNFPIVLCERTTTHRFQGNTRRLTLQPAR</sequence>
<proteinExistence type="predicted"/>
<reference evidence="2" key="1">
    <citation type="submission" date="2019-04" db="EMBL/GenBank/DDBJ databases">
        <title>Microviridin 1777: A Toxic Chymotrypsin Inhibitor Discovered by a Metabologenomic Approach.</title>
        <authorList>
            <person name="Sieber S."/>
            <person name="Grendelmeier S.M."/>
            <person name="Harris L.A."/>
            <person name="Mitchell D.A."/>
            <person name="Gademann K."/>
        </authorList>
    </citation>
    <scope>NUCLEOTIDE SEQUENCE [LARGE SCALE GENOMIC DNA]</scope>
    <source>
        <strain evidence="2">EAWAG127a</strain>
    </source>
</reference>
<protein>
    <submittedName>
        <fullName evidence="1">Uncharacterized protein</fullName>
    </submittedName>
</protein>
<name>A0A5J5LU39_MICAE</name>
<dbReference type="EMBL" id="SRLN01000012">
    <property type="protein sequence ID" value="KAB0241223.1"/>
    <property type="molecule type" value="Genomic_DNA"/>
</dbReference>
<evidence type="ECO:0000313" key="2">
    <source>
        <dbReference type="Proteomes" id="UP000325636"/>
    </source>
</evidence>
<dbReference type="AlphaFoldDB" id="A0A5J5LU39"/>
<gene>
    <name evidence="1" type="ORF">EZJ55_12235</name>
</gene>
<organism evidence="1 2">
    <name type="scientific">Microcystis aeruginosa EAWAG127a</name>
    <dbReference type="NCBI Taxonomy" id="2529855"/>
    <lineage>
        <taxon>Bacteria</taxon>
        <taxon>Bacillati</taxon>
        <taxon>Cyanobacteriota</taxon>
        <taxon>Cyanophyceae</taxon>
        <taxon>Oscillatoriophycideae</taxon>
        <taxon>Chroococcales</taxon>
        <taxon>Microcystaceae</taxon>
        <taxon>Microcystis</taxon>
    </lineage>
</organism>
<accession>A0A5J5LU39</accession>
<dbReference type="Proteomes" id="UP000325636">
    <property type="component" value="Unassembled WGS sequence"/>
</dbReference>
<evidence type="ECO:0000313" key="1">
    <source>
        <dbReference type="EMBL" id="KAB0241223.1"/>
    </source>
</evidence>
<comment type="caution">
    <text evidence="1">The sequence shown here is derived from an EMBL/GenBank/DDBJ whole genome shotgun (WGS) entry which is preliminary data.</text>
</comment>
<dbReference type="RefSeq" id="WP_150976562.1">
    <property type="nucleotide sequence ID" value="NZ_SRLN01000012.1"/>
</dbReference>